<comment type="caution">
    <text evidence="3">The sequence shown here is derived from an EMBL/GenBank/DDBJ whole genome shotgun (WGS) entry which is preliminary data.</text>
</comment>
<evidence type="ECO:0000313" key="4">
    <source>
        <dbReference type="Proteomes" id="UP000030111"/>
    </source>
</evidence>
<organism evidence="3 4">
    <name type="scientific">Flavobacterium subsaxonicum WB 4.1-42 = DSM 21790</name>
    <dbReference type="NCBI Taxonomy" id="1121898"/>
    <lineage>
        <taxon>Bacteria</taxon>
        <taxon>Pseudomonadati</taxon>
        <taxon>Bacteroidota</taxon>
        <taxon>Flavobacteriia</taxon>
        <taxon>Flavobacteriales</taxon>
        <taxon>Flavobacteriaceae</taxon>
        <taxon>Flavobacterium</taxon>
    </lineage>
</organism>
<feature type="transmembrane region" description="Helical" evidence="1">
    <location>
        <begin position="114"/>
        <end position="138"/>
    </location>
</feature>
<dbReference type="PANTHER" id="PTHR34220:SF7">
    <property type="entry name" value="SENSOR HISTIDINE KINASE YPDA"/>
    <property type="match status" value="1"/>
</dbReference>
<dbReference type="GO" id="GO:0000155">
    <property type="term" value="F:phosphorelay sensor kinase activity"/>
    <property type="evidence" value="ECO:0007669"/>
    <property type="project" value="InterPro"/>
</dbReference>
<proteinExistence type="predicted"/>
<sequence length="347" mass="40260">MNKLFKNKKYYTPLLHLLVWTVLFSLPYLLSSGQSSEIHMLVERSWIPLALYAVLFYFNYFVLVDRFLHTKRIVVFFIINVFIIALFIGIRVVTRDYFYPDGMPGKPKGEGPPMSFFIYIDALSFILPVIFAVMLKIFERWIKTEAEKKEAENARLESELQHLRYQLQPHFFFNSLNNIYAMVDLSPDKAKETILALSKLMRYLLYESNTERVSLAKEVEFIQKYIELMELRTSGNTVITTNFMPLPPNLQVAPLMFVPLIENAFKHGVSATQQQEIVFSLHMEGSTIIFETKNRNLPKNETDRSGSGIGLQNIKKRLQLIYPGGYTFTAEPHGDSFIARLQIDIKN</sequence>
<keyword evidence="4" id="KW-1185">Reference proteome</keyword>
<feature type="transmembrane region" description="Helical" evidence="1">
    <location>
        <begin position="45"/>
        <end position="62"/>
    </location>
</feature>
<evidence type="ECO:0000313" key="3">
    <source>
        <dbReference type="EMBL" id="KGO92752.1"/>
    </source>
</evidence>
<dbReference type="AlphaFoldDB" id="A0A0A2MJF6"/>
<dbReference type="eggNOG" id="COG2972">
    <property type="taxonomic scope" value="Bacteria"/>
</dbReference>
<protein>
    <submittedName>
        <fullName evidence="3">Histidine kinase</fullName>
    </submittedName>
</protein>
<keyword evidence="1" id="KW-1133">Transmembrane helix</keyword>
<dbReference type="Gene3D" id="3.30.565.10">
    <property type="entry name" value="Histidine kinase-like ATPase, C-terminal domain"/>
    <property type="match status" value="1"/>
</dbReference>
<keyword evidence="1" id="KW-0472">Membrane</keyword>
<dbReference type="Proteomes" id="UP000030111">
    <property type="component" value="Unassembled WGS sequence"/>
</dbReference>
<dbReference type="Pfam" id="PF06580">
    <property type="entry name" value="His_kinase"/>
    <property type="match status" value="1"/>
</dbReference>
<dbReference type="EMBL" id="JRLY01000008">
    <property type="protein sequence ID" value="KGO92752.1"/>
    <property type="molecule type" value="Genomic_DNA"/>
</dbReference>
<dbReference type="GO" id="GO:0016020">
    <property type="term" value="C:membrane"/>
    <property type="evidence" value="ECO:0007669"/>
    <property type="project" value="InterPro"/>
</dbReference>
<keyword evidence="1" id="KW-0812">Transmembrane</keyword>
<feature type="transmembrane region" description="Helical" evidence="1">
    <location>
        <begin position="74"/>
        <end position="94"/>
    </location>
</feature>
<dbReference type="InterPro" id="IPR036890">
    <property type="entry name" value="HATPase_C_sf"/>
</dbReference>
<dbReference type="STRING" id="1121898.GCA_000422725_02483"/>
<reference evidence="3 4" key="1">
    <citation type="submission" date="2013-09" db="EMBL/GenBank/DDBJ databases">
        <authorList>
            <person name="Zeng Z."/>
            <person name="Chen C."/>
        </authorList>
    </citation>
    <scope>NUCLEOTIDE SEQUENCE [LARGE SCALE GENOMIC DNA]</scope>
    <source>
        <strain evidence="3 4">WB 4.1-42</strain>
    </source>
</reference>
<dbReference type="InterPro" id="IPR050640">
    <property type="entry name" value="Bact_2-comp_sensor_kinase"/>
</dbReference>
<name>A0A0A2MJF6_9FLAO</name>
<dbReference type="PANTHER" id="PTHR34220">
    <property type="entry name" value="SENSOR HISTIDINE KINASE YPDA"/>
    <property type="match status" value="1"/>
</dbReference>
<evidence type="ECO:0000256" key="1">
    <source>
        <dbReference type="SAM" id="Phobius"/>
    </source>
</evidence>
<gene>
    <name evidence="3" type="ORF">Q766_11590</name>
</gene>
<accession>A0A0A2MJF6</accession>
<dbReference type="RefSeq" id="WP_026992833.1">
    <property type="nucleotide sequence ID" value="NZ_JRLY01000008.1"/>
</dbReference>
<keyword evidence="3" id="KW-0418">Kinase</keyword>
<dbReference type="SUPFAM" id="SSF55874">
    <property type="entry name" value="ATPase domain of HSP90 chaperone/DNA topoisomerase II/histidine kinase"/>
    <property type="match status" value="1"/>
</dbReference>
<feature type="domain" description="Signal transduction histidine kinase internal region" evidence="2">
    <location>
        <begin position="158"/>
        <end position="234"/>
    </location>
</feature>
<dbReference type="OrthoDB" id="9809908at2"/>
<evidence type="ECO:0000259" key="2">
    <source>
        <dbReference type="Pfam" id="PF06580"/>
    </source>
</evidence>
<dbReference type="InterPro" id="IPR010559">
    <property type="entry name" value="Sig_transdc_His_kin_internal"/>
</dbReference>
<keyword evidence="3" id="KW-0808">Transferase</keyword>